<organism evidence="1 2">
    <name type="scientific">Caerostris extrusa</name>
    <name type="common">Bark spider</name>
    <name type="synonym">Caerostris bankana</name>
    <dbReference type="NCBI Taxonomy" id="172846"/>
    <lineage>
        <taxon>Eukaryota</taxon>
        <taxon>Metazoa</taxon>
        <taxon>Ecdysozoa</taxon>
        <taxon>Arthropoda</taxon>
        <taxon>Chelicerata</taxon>
        <taxon>Arachnida</taxon>
        <taxon>Araneae</taxon>
        <taxon>Araneomorphae</taxon>
        <taxon>Entelegynae</taxon>
        <taxon>Araneoidea</taxon>
        <taxon>Araneidae</taxon>
        <taxon>Caerostris</taxon>
    </lineage>
</organism>
<evidence type="ECO:0000313" key="1">
    <source>
        <dbReference type="EMBL" id="GIY63153.1"/>
    </source>
</evidence>
<gene>
    <name evidence="1" type="ORF">CEXT_108881</name>
</gene>
<keyword evidence="2" id="KW-1185">Reference proteome</keyword>
<proteinExistence type="predicted"/>
<feature type="non-terminal residue" evidence="1">
    <location>
        <position position="1"/>
    </location>
</feature>
<protein>
    <submittedName>
        <fullName evidence="1">Uncharacterized protein</fullName>
    </submittedName>
</protein>
<comment type="caution">
    <text evidence="1">The sequence shown here is derived from an EMBL/GenBank/DDBJ whole genome shotgun (WGS) entry which is preliminary data.</text>
</comment>
<accession>A0AAV4UZX6</accession>
<dbReference type="Proteomes" id="UP001054945">
    <property type="component" value="Unassembled WGS sequence"/>
</dbReference>
<dbReference type="EMBL" id="BPLR01013706">
    <property type="protein sequence ID" value="GIY63153.1"/>
    <property type="molecule type" value="Genomic_DNA"/>
</dbReference>
<name>A0AAV4UZX6_CAEEX</name>
<sequence>TEKGCEHSSVRKDFIGVYRRGRKTPSSRVELSCRPADRRFRLECRQFVNEWSRQPFLEVMFGHIRVQQQKSLIRCYDSGGVF</sequence>
<dbReference type="AlphaFoldDB" id="A0AAV4UZX6"/>
<evidence type="ECO:0000313" key="2">
    <source>
        <dbReference type="Proteomes" id="UP001054945"/>
    </source>
</evidence>
<reference evidence="1 2" key="1">
    <citation type="submission" date="2021-06" db="EMBL/GenBank/DDBJ databases">
        <title>Caerostris extrusa draft genome.</title>
        <authorList>
            <person name="Kono N."/>
            <person name="Arakawa K."/>
        </authorList>
    </citation>
    <scope>NUCLEOTIDE SEQUENCE [LARGE SCALE GENOMIC DNA]</scope>
</reference>